<dbReference type="PANTHER" id="PTHR15574:SF40">
    <property type="entry name" value="WD AND TETRATRICOPEPTIDE REPEATS PROTEIN 1"/>
    <property type="match status" value="1"/>
</dbReference>
<dbReference type="SMART" id="SM00320">
    <property type="entry name" value="WD40"/>
    <property type="match status" value="6"/>
</dbReference>
<dbReference type="SUPFAM" id="SSF50978">
    <property type="entry name" value="WD40 repeat-like"/>
    <property type="match status" value="1"/>
</dbReference>
<dbReference type="GO" id="GO:0080008">
    <property type="term" value="C:Cul4-RING E3 ubiquitin ligase complex"/>
    <property type="evidence" value="ECO:0007669"/>
    <property type="project" value="TreeGrafter"/>
</dbReference>
<evidence type="ECO:0000313" key="5">
    <source>
        <dbReference type="EMBL" id="EFN53729.1"/>
    </source>
</evidence>
<dbReference type="GO" id="GO:0005737">
    <property type="term" value="C:cytoplasm"/>
    <property type="evidence" value="ECO:0007669"/>
    <property type="project" value="TreeGrafter"/>
</dbReference>
<dbReference type="InterPro" id="IPR001680">
    <property type="entry name" value="WD40_rpt"/>
</dbReference>
<evidence type="ECO:0000256" key="3">
    <source>
        <dbReference type="PROSITE-ProRule" id="PRU00221"/>
    </source>
</evidence>
<name>E1ZK25_CHLVA</name>
<dbReference type="InParanoid" id="E1ZK25"/>
<feature type="compositionally biased region" description="Low complexity" evidence="4">
    <location>
        <begin position="1030"/>
        <end position="1039"/>
    </location>
</feature>
<feature type="region of interest" description="Disordered" evidence="4">
    <location>
        <begin position="1254"/>
        <end position="1274"/>
    </location>
</feature>
<protein>
    <submittedName>
        <fullName evidence="5">Uncharacterized protein</fullName>
    </submittedName>
</protein>
<dbReference type="eggNOG" id="KOG1334">
    <property type="taxonomic scope" value="Eukaryota"/>
</dbReference>
<feature type="compositionally biased region" description="Basic residues" evidence="4">
    <location>
        <begin position="526"/>
        <end position="535"/>
    </location>
</feature>
<dbReference type="OMA" id="DWEVNTI"/>
<feature type="compositionally biased region" description="Low complexity" evidence="4">
    <location>
        <begin position="875"/>
        <end position="888"/>
    </location>
</feature>
<dbReference type="GeneID" id="17353194"/>
<feature type="compositionally biased region" description="Basic residues" evidence="4">
    <location>
        <begin position="346"/>
        <end position="357"/>
    </location>
</feature>
<dbReference type="InterPro" id="IPR036322">
    <property type="entry name" value="WD40_repeat_dom_sf"/>
</dbReference>
<feature type="compositionally biased region" description="Low complexity" evidence="4">
    <location>
        <begin position="362"/>
        <end position="375"/>
    </location>
</feature>
<keyword evidence="1 3" id="KW-0853">WD repeat</keyword>
<dbReference type="Proteomes" id="UP000008141">
    <property type="component" value="Unassembled WGS sequence"/>
</dbReference>
<evidence type="ECO:0000256" key="4">
    <source>
        <dbReference type="SAM" id="MobiDB-lite"/>
    </source>
</evidence>
<feature type="region of interest" description="Disordered" evidence="4">
    <location>
        <begin position="713"/>
        <end position="732"/>
    </location>
</feature>
<feature type="region of interest" description="Disordered" evidence="4">
    <location>
        <begin position="623"/>
        <end position="684"/>
    </location>
</feature>
<dbReference type="PROSITE" id="PS50294">
    <property type="entry name" value="WD_REPEATS_REGION"/>
    <property type="match status" value="1"/>
</dbReference>
<feature type="region of interest" description="Disordered" evidence="4">
    <location>
        <begin position="346"/>
        <end position="375"/>
    </location>
</feature>
<dbReference type="Pfam" id="PF00400">
    <property type="entry name" value="WD40"/>
    <property type="match status" value="3"/>
</dbReference>
<dbReference type="RefSeq" id="XP_005845831.1">
    <property type="nucleotide sequence ID" value="XM_005845769.1"/>
</dbReference>
<dbReference type="GO" id="GO:0045717">
    <property type="term" value="P:negative regulation of fatty acid biosynthetic process"/>
    <property type="evidence" value="ECO:0007669"/>
    <property type="project" value="TreeGrafter"/>
</dbReference>
<feature type="region of interest" description="Disordered" evidence="4">
    <location>
        <begin position="434"/>
        <end position="535"/>
    </location>
</feature>
<dbReference type="EMBL" id="GL433850">
    <property type="protein sequence ID" value="EFN53729.1"/>
    <property type="molecule type" value="Genomic_DNA"/>
</dbReference>
<feature type="region of interest" description="Disordered" evidence="4">
    <location>
        <begin position="997"/>
        <end position="1039"/>
    </location>
</feature>
<feature type="repeat" description="WD" evidence="3">
    <location>
        <begin position="1139"/>
        <end position="1164"/>
    </location>
</feature>
<dbReference type="STRING" id="554065.E1ZK25"/>
<dbReference type="PROSITE" id="PS50082">
    <property type="entry name" value="WD_REPEATS_2"/>
    <property type="match status" value="2"/>
</dbReference>
<keyword evidence="6" id="KW-1185">Reference proteome</keyword>
<organism evidence="6">
    <name type="scientific">Chlorella variabilis</name>
    <name type="common">Green alga</name>
    <dbReference type="NCBI Taxonomy" id="554065"/>
    <lineage>
        <taxon>Eukaryota</taxon>
        <taxon>Viridiplantae</taxon>
        <taxon>Chlorophyta</taxon>
        <taxon>core chlorophytes</taxon>
        <taxon>Trebouxiophyceae</taxon>
        <taxon>Chlorellales</taxon>
        <taxon>Chlorellaceae</taxon>
        <taxon>Chlorella clade</taxon>
        <taxon>Chlorella</taxon>
    </lineage>
</organism>
<proteinExistence type="predicted"/>
<evidence type="ECO:0000313" key="6">
    <source>
        <dbReference type="Proteomes" id="UP000008141"/>
    </source>
</evidence>
<sequence>MLPAFLERESALASLEGGAAFGHRPHRFLAAALGDAGLARRLEQVAALGGHSGAVNTLSWTEGGDLLASGGEDCRLRLWRGTSGGGSGELLHSFDTGHTSNILSACFLPASRGDQLICCSADHQIRHLNVTKGAVRPYLVHQAAVRAVVPLDPHVFLSASEDGTVREFDVRQRPAAVHREALAGDDSNVLVDQSGERVGRSRVRVGIYSLAVDGQRPWMMLTGGTDPLLRLYDRRMLVVGASGGGADDGGTPGSRSGARAPQWVACYAPSHIKASLWDSGRHPGLAAPGGALAPGRAVTAVAFARGGGEVVGSYSGELIYSFDVRQHARDVETLLHIPETVLRAPARPRSHAGRRSAHGYEASQQPQAQWASPAVLPGEAAVEAAAEGGGGTAPGPPDRAAAALAQAGQLLRQQQRAAAGRGIALAPSVRMLERQRRQQSRVAAAAAEPRAESSRPAHWQMHPSSSTLRSPQNEPRQVAPHQQHHAQQQQHHHHHQHHQHDLRQPLELVSDSEGLSDGVSPEQRRQGVRRSRRIMRRRRDAAEAAELQQLAEDVAAEAAAEAEDAQQAEARLGEVQQPAVSGVAEPASSSDSEDPGLHSPATRARRVRRRTLAGAAADEAAAAAAVASQRHEPAEQGRGVDRGAAAVAGADAAAAPDGGSGGFKAPAGRSPQHHRRRQAAAAAAAAAAAMQRLDSTVGLLHHHAPQLEASEVAAGGGGWEGGTQRAQQEVTVSMRQPPAAAAGAQGCGVVVEQSPAMEVSSRPVLSASRVGLATQLGSQQAGHEASSLNSAEQPANERVGSVAQRGRADAPSVGNAPLATTAAAATFAEQLQASAEGREASTGHNRAPPPPPQFAVDALLPQQAQGQLPLPPSGPRQQRQQLQPTASTGTSRPPAFGSQQQRYLPPQASGRQASRLRRHSAGLDASQHGEAAYAAAAAAAAAADAGLAAMGSQAAAVAAAAAEGEQAAAQAQATQQAQQPQATMLSGRGPSVLGDFMPGSQLPTGSEIQQRQASVAAGGSGGGGGGGRAAGTPQQAQRGHQVDSAVGAIVHTAGEAPAARAWPPGLGTGPFRPAALPAQAAAAAAPAAVLVACLYADGGEEVSEPTMFRRRYGGHLNLAPEAQGGLALAPQLAFLGCHSELLVSPSDDGNVFVWDYASGQLVAVLPPAPPAAGGAGPADGAAGAAAGVACVAPHPLLPVLASAGLDATVRLWSPEAEQQRGMEHAAAAARANLERLAAVGWQQPAPSSWLLGGGGGERRAAAGPGGASMHCNTM</sequence>
<dbReference type="InterPro" id="IPR045151">
    <property type="entry name" value="DCAF8"/>
</dbReference>
<feature type="region of interest" description="Disordered" evidence="4">
    <location>
        <begin position="775"/>
        <end position="815"/>
    </location>
</feature>
<feature type="compositionally biased region" description="Polar residues" evidence="4">
    <location>
        <begin position="775"/>
        <end position="793"/>
    </location>
</feature>
<feature type="repeat" description="WD" evidence="3">
    <location>
        <begin position="48"/>
        <end position="79"/>
    </location>
</feature>
<feature type="compositionally biased region" description="Basic and acidic residues" evidence="4">
    <location>
        <begin position="629"/>
        <end position="641"/>
    </location>
</feature>
<keyword evidence="2" id="KW-0677">Repeat</keyword>
<feature type="region of interest" description="Disordered" evidence="4">
    <location>
        <begin position="574"/>
        <end position="605"/>
    </location>
</feature>
<feature type="compositionally biased region" description="Low complexity" evidence="4">
    <location>
        <begin position="859"/>
        <end position="868"/>
    </location>
</feature>
<dbReference type="Gene3D" id="2.130.10.10">
    <property type="entry name" value="YVTN repeat-like/Quinoprotein amine dehydrogenase"/>
    <property type="match status" value="2"/>
</dbReference>
<dbReference type="OrthoDB" id="4869960at2759"/>
<feature type="compositionally biased region" description="Gly residues" evidence="4">
    <location>
        <begin position="1018"/>
        <end position="1029"/>
    </location>
</feature>
<dbReference type="KEGG" id="cvr:CHLNCDRAFT_136303"/>
<feature type="compositionally biased region" description="Polar residues" evidence="4">
    <location>
        <begin position="462"/>
        <end position="475"/>
    </location>
</feature>
<gene>
    <name evidence="5" type="ORF">CHLNCDRAFT_136303</name>
</gene>
<dbReference type="AlphaFoldDB" id="E1ZK25"/>
<dbReference type="eggNOG" id="KOG1310">
    <property type="taxonomic scope" value="Eukaryota"/>
</dbReference>
<evidence type="ECO:0000256" key="1">
    <source>
        <dbReference type="ARBA" id="ARBA00022574"/>
    </source>
</evidence>
<reference evidence="5 6" key="1">
    <citation type="journal article" date="2010" name="Plant Cell">
        <title>The Chlorella variabilis NC64A genome reveals adaptation to photosymbiosis, coevolution with viruses, and cryptic sex.</title>
        <authorList>
            <person name="Blanc G."/>
            <person name="Duncan G."/>
            <person name="Agarkova I."/>
            <person name="Borodovsky M."/>
            <person name="Gurnon J."/>
            <person name="Kuo A."/>
            <person name="Lindquist E."/>
            <person name="Lucas S."/>
            <person name="Pangilinan J."/>
            <person name="Polle J."/>
            <person name="Salamov A."/>
            <person name="Terry A."/>
            <person name="Yamada T."/>
            <person name="Dunigan D.D."/>
            <person name="Grigoriev I.V."/>
            <person name="Claverie J.M."/>
            <person name="Van Etten J.L."/>
        </authorList>
    </citation>
    <scope>NUCLEOTIDE SEQUENCE [LARGE SCALE GENOMIC DNA]</scope>
    <source>
        <strain evidence="5 6">NC64A</strain>
    </source>
</reference>
<evidence type="ECO:0000256" key="2">
    <source>
        <dbReference type="ARBA" id="ARBA00022737"/>
    </source>
</evidence>
<accession>E1ZK25</accession>
<feature type="region of interest" description="Disordered" evidence="4">
    <location>
        <begin position="833"/>
        <end position="924"/>
    </location>
</feature>
<dbReference type="PANTHER" id="PTHR15574">
    <property type="entry name" value="WD REPEAT DOMAIN-CONTAINING FAMILY"/>
    <property type="match status" value="1"/>
</dbReference>
<feature type="compositionally biased region" description="Low complexity" evidence="4">
    <location>
        <begin position="642"/>
        <end position="657"/>
    </location>
</feature>
<dbReference type="InterPro" id="IPR015943">
    <property type="entry name" value="WD40/YVTN_repeat-like_dom_sf"/>
</dbReference>